<dbReference type="InterPro" id="IPR020631">
    <property type="entry name" value="THF_DH/CycHdrlase_NAD-bd_dom"/>
</dbReference>
<dbReference type="Proteomes" id="UP000644756">
    <property type="component" value="Unassembled WGS sequence"/>
</dbReference>
<dbReference type="EC" id="3.5.4.9" evidence="1"/>
<keyword evidence="2" id="KW-0028">Amino-acid biosynthesis</keyword>
<evidence type="ECO:0000259" key="3">
    <source>
        <dbReference type="Pfam" id="PF02882"/>
    </source>
</evidence>
<evidence type="ECO:0000256" key="1">
    <source>
        <dbReference type="ARBA" id="ARBA00012776"/>
    </source>
</evidence>
<dbReference type="PRINTS" id="PR00085">
    <property type="entry name" value="THFDHDRGNASE"/>
</dbReference>
<evidence type="ECO:0000313" key="4">
    <source>
        <dbReference type="EMBL" id="GGG14726.1"/>
    </source>
</evidence>
<feature type="domain" description="Tetrahydrofolate dehydrogenase/cyclohydrolase NAD(P)-binding" evidence="3">
    <location>
        <begin position="4"/>
        <end position="65"/>
    </location>
</feature>
<organism evidence="4 5">
    <name type="scientific">Paenibacillus abyssi</name>
    <dbReference type="NCBI Taxonomy" id="1340531"/>
    <lineage>
        <taxon>Bacteria</taxon>
        <taxon>Bacillati</taxon>
        <taxon>Bacillota</taxon>
        <taxon>Bacilli</taxon>
        <taxon>Bacillales</taxon>
        <taxon>Paenibacillaceae</taxon>
        <taxon>Paenibacillus</taxon>
    </lineage>
</organism>
<dbReference type="SUPFAM" id="SSF51735">
    <property type="entry name" value="NAD(P)-binding Rossmann-fold domains"/>
    <property type="match status" value="1"/>
</dbReference>
<dbReference type="PANTHER" id="PTHR48099">
    <property type="entry name" value="C-1-TETRAHYDROFOLATE SYNTHASE, CYTOPLASMIC-RELATED"/>
    <property type="match status" value="1"/>
</dbReference>
<dbReference type="PANTHER" id="PTHR48099:SF5">
    <property type="entry name" value="C-1-TETRAHYDROFOLATE SYNTHASE, CYTOPLASMIC"/>
    <property type="match status" value="1"/>
</dbReference>
<sequence>MPLYVFTDWIKPGTVILEAGYNEGNIGEVDFEACCINASSITPVPAGVCPVTIATLLKHTVEAAEK</sequence>
<keyword evidence="5" id="KW-1185">Reference proteome</keyword>
<gene>
    <name evidence="4" type="ORF">GCM10010916_34500</name>
</gene>
<accession>A0A917LD19</accession>
<dbReference type="Pfam" id="PF02882">
    <property type="entry name" value="THF_DHG_CYH_C"/>
    <property type="match status" value="1"/>
</dbReference>
<dbReference type="GO" id="GO:0005829">
    <property type="term" value="C:cytosol"/>
    <property type="evidence" value="ECO:0007669"/>
    <property type="project" value="TreeGrafter"/>
</dbReference>
<evidence type="ECO:0000256" key="2">
    <source>
        <dbReference type="ARBA" id="ARBA00022605"/>
    </source>
</evidence>
<dbReference type="GO" id="GO:0004477">
    <property type="term" value="F:methenyltetrahydrofolate cyclohydrolase activity"/>
    <property type="evidence" value="ECO:0007669"/>
    <property type="project" value="UniProtKB-EC"/>
</dbReference>
<evidence type="ECO:0000313" key="5">
    <source>
        <dbReference type="Proteomes" id="UP000644756"/>
    </source>
</evidence>
<dbReference type="EMBL" id="BMGR01000011">
    <property type="protein sequence ID" value="GGG14726.1"/>
    <property type="molecule type" value="Genomic_DNA"/>
</dbReference>
<comment type="caution">
    <text evidence="4">The sequence shown here is derived from an EMBL/GenBank/DDBJ whole genome shotgun (WGS) entry which is preliminary data.</text>
</comment>
<dbReference type="AlphaFoldDB" id="A0A917LD19"/>
<proteinExistence type="predicted"/>
<protein>
    <recommendedName>
        <fullName evidence="1">methenyltetrahydrofolate cyclohydrolase</fullName>
        <ecNumber evidence="1">3.5.4.9</ecNumber>
    </recommendedName>
</protein>
<name>A0A917LD19_9BACL</name>
<dbReference type="InterPro" id="IPR000672">
    <property type="entry name" value="THF_DH/CycHdrlase"/>
</dbReference>
<dbReference type="GO" id="GO:0035999">
    <property type="term" value="P:tetrahydrofolate interconversion"/>
    <property type="evidence" value="ECO:0007669"/>
    <property type="project" value="TreeGrafter"/>
</dbReference>
<reference evidence="4" key="1">
    <citation type="journal article" date="2014" name="Int. J. Syst. Evol. Microbiol.">
        <title>Complete genome sequence of Corynebacterium casei LMG S-19264T (=DSM 44701T), isolated from a smear-ripened cheese.</title>
        <authorList>
            <consortium name="US DOE Joint Genome Institute (JGI-PGF)"/>
            <person name="Walter F."/>
            <person name="Albersmeier A."/>
            <person name="Kalinowski J."/>
            <person name="Ruckert C."/>
        </authorList>
    </citation>
    <scope>NUCLEOTIDE SEQUENCE</scope>
    <source>
        <strain evidence="4">CGMCC 1.12987</strain>
    </source>
</reference>
<dbReference type="GO" id="GO:0008652">
    <property type="term" value="P:amino acid biosynthetic process"/>
    <property type="evidence" value="ECO:0007669"/>
    <property type="project" value="UniProtKB-KW"/>
</dbReference>
<dbReference type="Gene3D" id="3.40.50.720">
    <property type="entry name" value="NAD(P)-binding Rossmann-like Domain"/>
    <property type="match status" value="1"/>
</dbReference>
<reference evidence="4" key="2">
    <citation type="submission" date="2020-09" db="EMBL/GenBank/DDBJ databases">
        <authorList>
            <person name="Sun Q."/>
            <person name="Zhou Y."/>
        </authorList>
    </citation>
    <scope>NUCLEOTIDE SEQUENCE</scope>
    <source>
        <strain evidence="4">CGMCC 1.12987</strain>
    </source>
</reference>
<dbReference type="InterPro" id="IPR036291">
    <property type="entry name" value="NAD(P)-bd_dom_sf"/>
</dbReference>
<dbReference type="GO" id="GO:0004488">
    <property type="term" value="F:methylenetetrahydrofolate dehydrogenase (NADP+) activity"/>
    <property type="evidence" value="ECO:0007669"/>
    <property type="project" value="InterPro"/>
</dbReference>